<dbReference type="GO" id="GO:0001758">
    <property type="term" value="F:retinal dehydrogenase (NAD+) activity"/>
    <property type="evidence" value="ECO:0007669"/>
    <property type="project" value="TreeGrafter"/>
</dbReference>
<dbReference type="InterPro" id="IPR015590">
    <property type="entry name" value="Aldehyde_DH_dom"/>
</dbReference>
<evidence type="ECO:0000256" key="2">
    <source>
        <dbReference type="ARBA" id="ARBA00023027"/>
    </source>
</evidence>
<dbReference type="GO" id="GO:0042573">
    <property type="term" value="P:retinoic acid metabolic process"/>
    <property type="evidence" value="ECO:0007669"/>
    <property type="project" value="TreeGrafter"/>
</dbReference>
<protein>
    <submittedName>
        <fullName evidence="4">Aldehyde dehydrogenase 8 family, member A1</fullName>
    </submittedName>
</protein>
<dbReference type="Pfam" id="PF00171">
    <property type="entry name" value="Aldedh"/>
    <property type="match status" value="1"/>
</dbReference>
<accession>A0A8C4WXE5</accession>
<dbReference type="AlphaFoldDB" id="A0A8C4WXE5"/>
<dbReference type="PANTHER" id="PTHR43720">
    <property type="entry name" value="2-AMINOMUCONIC SEMIALDEHYDE DEHYDROGENASE"/>
    <property type="match status" value="1"/>
</dbReference>
<keyword evidence="5" id="KW-1185">Reference proteome</keyword>
<organism evidence="4 5">
    <name type="scientific">Eptatretus burgeri</name>
    <name type="common">Inshore hagfish</name>
    <dbReference type="NCBI Taxonomy" id="7764"/>
    <lineage>
        <taxon>Eukaryota</taxon>
        <taxon>Metazoa</taxon>
        <taxon>Chordata</taxon>
        <taxon>Craniata</taxon>
        <taxon>Vertebrata</taxon>
        <taxon>Cyclostomata</taxon>
        <taxon>Myxini</taxon>
        <taxon>Myxiniformes</taxon>
        <taxon>Myxinidae</taxon>
        <taxon>Eptatretinae</taxon>
        <taxon>Eptatretus</taxon>
    </lineage>
</organism>
<dbReference type="Proteomes" id="UP000694388">
    <property type="component" value="Unplaced"/>
</dbReference>
<feature type="domain" description="Aldehyde dehydrogenase" evidence="3">
    <location>
        <begin position="21"/>
        <end position="199"/>
    </location>
</feature>
<dbReference type="PANTHER" id="PTHR43720:SF2">
    <property type="entry name" value="2-AMINOMUCONIC SEMIALDEHYDE DEHYDROGENASE"/>
    <property type="match status" value="1"/>
</dbReference>
<reference evidence="4" key="2">
    <citation type="submission" date="2025-09" db="UniProtKB">
        <authorList>
            <consortium name="Ensembl"/>
        </authorList>
    </citation>
    <scope>IDENTIFICATION</scope>
</reference>
<dbReference type="SUPFAM" id="SSF53720">
    <property type="entry name" value="ALDH-like"/>
    <property type="match status" value="1"/>
</dbReference>
<evidence type="ECO:0000313" key="4">
    <source>
        <dbReference type="Ensembl" id="ENSEBUP00000017837.1"/>
    </source>
</evidence>
<comment type="similarity">
    <text evidence="1">Belongs to the aldehyde dehydrogenase family.</text>
</comment>
<evidence type="ECO:0000256" key="1">
    <source>
        <dbReference type="ARBA" id="ARBA00009986"/>
    </source>
</evidence>
<dbReference type="InterPro" id="IPR016161">
    <property type="entry name" value="Ald_DH/histidinol_DH"/>
</dbReference>
<sequence>MAQASDILVLENFIDGKFVSSKKYIDSFNPSTGKVYCKLPDSTNDEVDAAVQAAKRAFPKWTAWHVQQRSEFLLKLADVIEARLEEFAQAESRDQGKTLAQARSSDIPRAVLNFRFFASAVLHYTMQCTQMEHLHCLNYSIRSPVGVAALIIPWNIPLYLLTWKLAPAIALGNTVVVKPSEMTSTTAWMLCNVLKESGQNHAMFIPDKKKNRANYDTSIKIGISDQICPIGHLKIQDGGQVSLLKLTFCLEVFVVVRFA</sequence>
<dbReference type="Ensembl" id="ENSEBUT00000018413.1">
    <property type="protein sequence ID" value="ENSEBUP00000017837.1"/>
    <property type="gene ID" value="ENSEBUG00000011145.1"/>
</dbReference>
<reference evidence="4" key="1">
    <citation type="submission" date="2025-08" db="UniProtKB">
        <authorList>
            <consortium name="Ensembl"/>
        </authorList>
    </citation>
    <scope>IDENTIFICATION</scope>
</reference>
<dbReference type="OMA" id="RVQSNMV"/>
<name>A0A8C4WXE5_EPTBU</name>
<evidence type="ECO:0000313" key="5">
    <source>
        <dbReference type="Proteomes" id="UP000694388"/>
    </source>
</evidence>
<dbReference type="Gene3D" id="3.40.605.10">
    <property type="entry name" value="Aldehyde Dehydrogenase, Chain A, domain 1"/>
    <property type="match status" value="1"/>
</dbReference>
<dbReference type="InterPro" id="IPR016162">
    <property type="entry name" value="Ald_DH_N"/>
</dbReference>
<dbReference type="GeneTree" id="ENSGT00940000156799"/>
<evidence type="ECO:0000259" key="3">
    <source>
        <dbReference type="Pfam" id="PF00171"/>
    </source>
</evidence>
<proteinExistence type="inferred from homology"/>
<keyword evidence="2" id="KW-0520">NAD</keyword>